<dbReference type="PANTHER" id="PTHR30634:SF16">
    <property type="entry name" value="OUTER-MEMBRANE LIPOPROTEIN LOLB"/>
    <property type="match status" value="1"/>
</dbReference>
<organism evidence="1 2">
    <name type="scientific">Methylomonas rivi</name>
    <dbReference type="NCBI Taxonomy" id="2952226"/>
    <lineage>
        <taxon>Bacteria</taxon>
        <taxon>Pseudomonadati</taxon>
        <taxon>Pseudomonadota</taxon>
        <taxon>Gammaproteobacteria</taxon>
        <taxon>Methylococcales</taxon>
        <taxon>Methylococcaceae</taxon>
        <taxon>Methylomonas</taxon>
    </lineage>
</organism>
<proteinExistence type="predicted"/>
<keyword evidence="2" id="KW-1185">Reference proteome</keyword>
<dbReference type="InterPro" id="IPR036465">
    <property type="entry name" value="vWFA_dom_sf"/>
</dbReference>
<protein>
    <submittedName>
        <fullName evidence="1">VWA domain-containing protein</fullName>
    </submittedName>
</protein>
<dbReference type="Proteomes" id="UP001524586">
    <property type="component" value="Unassembled WGS sequence"/>
</dbReference>
<name>A0ABT1U9E9_9GAMM</name>
<dbReference type="RefSeq" id="WP_256616911.1">
    <property type="nucleotide sequence ID" value="NZ_JANIBK010000168.1"/>
</dbReference>
<dbReference type="InterPro" id="IPR008912">
    <property type="entry name" value="Uncharacterised_CoxE"/>
</dbReference>
<dbReference type="PANTHER" id="PTHR30634">
    <property type="entry name" value="OUTER MEMBRANE LOLAB LIPOPROTEIN INSERTION APPARATUS"/>
    <property type="match status" value="1"/>
</dbReference>
<comment type="caution">
    <text evidence="1">The sequence shown here is derived from an EMBL/GenBank/DDBJ whole genome shotgun (WGS) entry which is preliminary data.</text>
</comment>
<gene>
    <name evidence="1" type="ORF">NP596_18650</name>
</gene>
<evidence type="ECO:0000313" key="1">
    <source>
        <dbReference type="EMBL" id="MCQ8130486.1"/>
    </source>
</evidence>
<dbReference type="Pfam" id="PF05762">
    <property type="entry name" value="VWA_CoxE"/>
    <property type="match status" value="1"/>
</dbReference>
<accession>A0ABT1U9E9</accession>
<dbReference type="InterPro" id="IPR050458">
    <property type="entry name" value="LolB"/>
</dbReference>
<dbReference type="EMBL" id="JANIBK010000168">
    <property type="protein sequence ID" value="MCQ8130486.1"/>
    <property type="molecule type" value="Genomic_DNA"/>
</dbReference>
<dbReference type="Gene3D" id="3.40.50.410">
    <property type="entry name" value="von Willebrand factor, type A domain"/>
    <property type="match status" value="1"/>
</dbReference>
<dbReference type="CDD" id="cd01462">
    <property type="entry name" value="VWA_YIEM_type"/>
    <property type="match status" value="1"/>
</dbReference>
<sequence length="389" mass="42297">MNDKQTRIRRWRLACGGDEQSAAGDGLSERDQRIEQALNALYLADQQGGGKKGKGGLGGSSPRVARWLGDIREFFPAPVVQVVQKDAFNRLGLKQMLMEPEFLAALEADVHLVADLLSLGRVMPEKTKHTARQVVAKVVAELMQKLQSKTVQAVLGAVNKAKRTRRPRFGDIDWHKTITANLRHYQPDYNTVIPETLHGYARKKSQARLDEVVLCIDQSGSMANSVVYSAIFAAVMASIPSLKTQYIAFDTSIVDLTEQLADPVDVLFGVQLGGGTDINQALAYCDSKITRPALTHFILISDLFEGGNNDEMLGRLQAMINKGVNVIVLLALSDDGKPGYHDGNARAMAAMGAPVFACTPDQFPDLMAVALLRGDIVAWAAANEISVVV</sequence>
<reference evidence="1 2" key="1">
    <citation type="submission" date="2022-07" db="EMBL/GenBank/DDBJ databases">
        <title>Methylomonas rivi sp. nov., Methylomonas rosea sp. nov., Methylomonas aureus sp. nov. and Methylomonas subterranea sp. nov., four novel methanotrophs isolated from a freshwater creek and the deep terrestrial subsurface.</title>
        <authorList>
            <person name="Abin C."/>
            <person name="Sankaranarayanan K."/>
            <person name="Garner C."/>
            <person name="Sindelar R."/>
            <person name="Kotary K."/>
            <person name="Garner R."/>
            <person name="Barclay S."/>
            <person name="Lawson P."/>
            <person name="Krumholz L."/>
        </authorList>
    </citation>
    <scope>NUCLEOTIDE SEQUENCE [LARGE SCALE GENOMIC DNA]</scope>
    <source>
        <strain evidence="1 2">WSC-6</strain>
    </source>
</reference>
<dbReference type="SUPFAM" id="SSF53300">
    <property type="entry name" value="vWA-like"/>
    <property type="match status" value="1"/>
</dbReference>
<evidence type="ECO:0000313" key="2">
    <source>
        <dbReference type="Proteomes" id="UP001524586"/>
    </source>
</evidence>